<dbReference type="PROSITE" id="PS51257">
    <property type="entry name" value="PROKAR_LIPOPROTEIN"/>
    <property type="match status" value="1"/>
</dbReference>
<dbReference type="Pfam" id="PF03382">
    <property type="entry name" value="DUF285"/>
    <property type="match status" value="5"/>
</dbReference>
<feature type="chain" id="PRO_5015517923" description="Lipoprotein" evidence="1">
    <location>
        <begin position="19"/>
        <end position="1040"/>
    </location>
</feature>
<dbReference type="NCBIfam" id="TIGR02167">
    <property type="entry name" value="Liste_lipo_26"/>
    <property type="match status" value="7"/>
</dbReference>
<comment type="caution">
    <text evidence="2">The sequence shown here is derived from an EMBL/GenBank/DDBJ whole genome shotgun (WGS) entry which is preliminary data.</text>
</comment>
<evidence type="ECO:0000313" key="3">
    <source>
        <dbReference type="Proteomes" id="UP000237865"/>
    </source>
</evidence>
<dbReference type="InterPro" id="IPR005046">
    <property type="entry name" value="DUF285"/>
</dbReference>
<dbReference type="NCBIfam" id="NF045726">
    <property type="entry name" value="XXplasma_LP"/>
    <property type="match status" value="1"/>
</dbReference>
<organism evidence="2 3">
    <name type="scientific">Williamsoniiplasma lucivorax</name>
    <dbReference type="NCBI Taxonomy" id="209274"/>
    <lineage>
        <taxon>Bacteria</taxon>
        <taxon>Bacillati</taxon>
        <taxon>Mycoplasmatota</taxon>
        <taxon>Mollicutes</taxon>
        <taxon>Entomoplasmatales</taxon>
        <taxon>Williamsoniiplasma</taxon>
    </lineage>
</organism>
<keyword evidence="1" id="KW-0732">Signal</keyword>
<protein>
    <recommendedName>
        <fullName evidence="4">Lipoprotein</fullName>
    </recommendedName>
</protein>
<evidence type="ECO:0000256" key="1">
    <source>
        <dbReference type="SAM" id="SignalP"/>
    </source>
</evidence>
<evidence type="ECO:0000313" key="2">
    <source>
        <dbReference type="EMBL" id="PPE05731.1"/>
    </source>
</evidence>
<proteinExistence type="predicted"/>
<dbReference type="InterPro" id="IPR054816">
    <property type="entry name" value="Lipoprotein_mollicutes-type_CS"/>
</dbReference>
<dbReference type="EMBL" id="PHNE01000001">
    <property type="protein sequence ID" value="PPE05731.1"/>
    <property type="molecule type" value="Genomic_DNA"/>
</dbReference>
<feature type="signal peptide" evidence="1">
    <location>
        <begin position="1"/>
        <end position="18"/>
    </location>
</feature>
<dbReference type="InterPro" id="IPR011889">
    <property type="entry name" value="Liste_lipo_26"/>
</dbReference>
<evidence type="ECO:0008006" key="4">
    <source>
        <dbReference type="Google" id="ProtNLM"/>
    </source>
</evidence>
<keyword evidence="3" id="KW-1185">Reference proteome</keyword>
<sequence length="1040" mass="119344">MKKLLTLLGSVGMVAATAATVVACTKGTQLHDILSLKSELQNILDTKPYETWTQPELQGEIFNTYPDYGIVVTNAAKKTQNKKINHWRFTVDESKAINYQYHGSIELEHHWIQNEIQSIFDIQSDLQIILNTQKIDTWDKEKLEKAVREKYEGIKVEPLISPRAWGSGFKKWVFMGDGVHYTNKIILTHNFTQDISIDISNIKSALEVVLAQRKFASWTKEELEKEIATKYEEGAIRVETITSNNRSWNDEPQSQSFKFIGMGNIENNFKYNGFVDIEHKWTKKTDTTEAINENETVKTQLQAILDARPDTAWDAKGLMEEIINKHIEVDGGIIVEKQPSTRASDIKVHNDKYKFIGKGNINNKYMYTGETVLTHTWNEKIDSSIDVEEIEDELYNVVNDDAHANIGWTQEELQAKIDSFGNEYEGMTVMPSEKSGIHHANAWLFTGHGTIHNNYPYKGTIQITHEWMELNQSKYLDKDGKEQESVLGIIPEGTKVVTKIGWDINGQAHQMPSTIEKVPDKIDPQITSLENLFYRARKFNDPNVSNWDTSAVTNMSYTFYNALNFNQPLNWNTANVKDMSWMFHTSQEFNQDLSNWKTESVEDMNMMFSYASKFDGNISNWKTSNVTDMSNMFEEATSFKQDLNWDTSNVTTMYSMFKGASSFNGDISQWNTSQVTDMWAMFKGATSFNRNLKTNGEIWDTSQVTYMYEMFSGATQFNGDISNWNTWNVEGMTEMFKDAVSFNKNINANKDKDYWDTSNVTNMSGMFKGATKFDQDIKDWNTEEVKNMNRMFEGAIRFNKTLTGWNTGNVTTMANMFKGATSFDSFIQKWDTSKVEDMSGMFSGATAFNKALLFDTSSVTNMSYMFEGTNKFDQELESNQSHWNTSKVKDMSHMFENALVFKYGISSWNTSNVTNMNSMFKNAREFIGDISKWNTSAITDMGSMFYDAWKFNQDLKTNGNNWNTSLVTDMSYMFGNAYEFNQDISSWSTSKVTTMEMMFNGALNFNKNISGWSVDLVENWKKFSEGSALTPEHIPPKFKN</sequence>
<accession>A0A2S5REJ1</accession>
<name>A0A2S5REJ1_9MOLU</name>
<dbReference type="AlphaFoldDB" id="A0A2S5REJ1"/>
<dbReference type="Proteomes" id="UP000237865">
    <property type="component" value="Unassembled WGS sequence"/>
</dbReference>
<dbReference type="NCBIfam" id="NF038029">
    <property type="entry name" value="LP_plasma"/>
    <property type="match status" value="1"/>
</dbReference>
<reference evidence="2 3" key="1">
    <citation type="submission" date="2017-11" db="EMBL/GenBank/DDBJ databases">
        <title>Genome sequence of Entomoplasma lucivorax PIPN-2 (ATCC 49196).</title>
        <authorList>
            <person name="Lo W.-S."/>
            <person name="Gasparich G.E."/>
            <person name="Kuo C.-H."/>
        </authorList>
    </citation>
    <scope>NUCLEOTIDE SEQUENCE [LARGE SCALE GENOMIC DNA]</scope>
    <source>
        <strain evidence="2 3">PIPN-2</strain>
    </source>
</reference>
<dbReference type="RefSeq" id="WP_051437318.1">
    <property type="nucleotide sequence ID" value="NZ_PHNE01000001.1"/>
</dbReference>
<gene>
    <name evidence="2" type="ORF">ELUCI_v1c00170</name>
</gene>